<evidence type="ECO:0000313" key="8">
    <source>
        <dbReference type="EMBL" id="AGF78158.1"/>
    </source>
</evidence>
<evidence type="ECO:0000256" key="3">
    <source>
        <dbReference type="ARBA" id="ARBA00022692"/>
    </source>
</evidence>
<dbReference type="PATRIC" id="fig|1167006.5.peg.1761"/>
<feature type="transmembrane region" description="Helical" evidence="6">
    <location>
        <begin position="139"/>
        <end position="159"/>
    </location>
</feature>
<dbReference type="KEGG" id="dsf:UWK_01600"/>
<comment type="subcellular location">
    <subcellularLocation>
        <location evidence="1">Cell membrane</location>
        <topology evidence="1">Multi-pass membrane protein</topology>
    </subcellularLocation>
</comment>
<evidence type="ECO:0000256" key="5">
    <source>
        <dbReference type="ARBA" id="ARBA00023136"/>
    </source>
</evidence>
<feature type="transmembrane region" description="Helical" evidence="6">
    <location>
        <begin position="21"/>
        <end position="39"/>
    </location>
</feature>
<dbReference type="Proteomes" id="UP000011721">
    <property type="component" value="Chromosome"/>
</dbReference>
<dbReference type="GO" id="GO:0005886">
    <property type="term" value="C:plasma membrane"/>
    <property type="evidence" value="ECO:0007669"/>
    <property type="project" value="UniProtKB-SubCell"/>
</dbReference>
<dbReference type="Pfam" id="PF00892">
    <property type="entry name" value="EamA"/>
    <property type="match status" value="2"/>
</dbReference>
<dbReference type="PANTHER" id="PTHR32322">
    <property type="entry name" value="INNER MEMBRANE TRANSPORTER"/>
    <property type="match status" value="1"/>
</dbReference>
<feature type="transmembrane region" description="Helical" evidence="6">
    <location>
        <begin position="106"/>
        <end position="127"/>
    </location>
</feature>
<keyword evidence="5 6" id="KW-0472">Membrane</keyword>
<organism evidence="8 9">
    <name type="scientific">Desulfocapsa sulfexigens (strain DSM 10523 / SB164P1)</name>
    <dbReference type="NCBI Taxonomy" id="1167006"/>
    <lineage>
        <taxon>Bacteria</taxon>
        <taxon>Pseudomonadati</taxon>
        <taxon>Thermodesulfobacteriota</taxon>
        <taxon>Desulfobulbia</taxon>
        <taxon>Desulfobulbales</taxon>
        <taxon>Desulfocapsaceae</taxon>
        <taxon>Desulfocapsa</taxon>
    </lineage>
</organism>
<keyword evidence="3 6" id="KW-0812">Transmembrane</keyword>
<dbReference type="Gene3D" id="1.10.3730.20">
    <property type="match status" value="1"/>
</dbReference>
<evidence type="ECO:0000256" key="2">
    <source>
        <dbReference type="ARBA" id="ARBA00022475"/>
    </source>
</evidence>
<keyword evidence="2" id="KW-1003">Cell membrane</keyword>
<feature type="transmembrane region" description="Helical" evidence="6">
    <location>
        <begin position="171"/>
        <end position="192"/>
    </location>
</feature>
<name>M1P3U9_DESSD</name>
<evidence type="ECO:0000259" key="7">
    <source>
        <dbReference type="Pfam" id="PF00892"/>
    </source>
</evidence>
<evidence type="ECO:0000256" key="4">
    <source>
        <dbReference type="ARBA" id="ARBA00022989"/>
    </source>
</evidence>
<dbReference type="InterPro" id="IPR050638">
    <property type="entry name" value="AA-Vitamin_Transporters"/>
</dbReference>
<accession>M1P3U9</accession>
<dbReference type="InterPro" id="IPR037185">
    <property type="entry name" value="EmrE-like"/>
</dbReference>
<evidence type="ECO:0000256" key="1">
    <source>
        <dbReference type="ARBA" id="ARBA00004651"/>
    </source>
</evidence>
<dbReference type="OrthoDB" id="5186724at2"/>
<feature type="domain" description="EamA" evidence="7">
    <location>
        <begin position="3"/>
        <end position="93"/>
    </location>
</feature>
<keyword evidence="4 6" id="KW-1133">Transmembrane helix</keyword>
<feature type="domain" description="EamA" evidence="7">
    <location>
        <begin position="110"/>
        <end position="246"/>
    </location>
</feature>
<evidence type="ECO:0000313" key="9">
    <source>
        <dbReference type="Proteomes" id="UP000011721"/>
    </source>
</evidence>
<feature type="transmembrane region" description="Helical" evidence="6">
    <location>
        <begin position="76"/>
        <end position="94"/>
    </location>
</feature>
<dbReference type="EMBL" id="CP003985">
    <property type="protein sequence ID" value="AGF78158.1"/>
    <property type="molecule type" value="Genomic_DNA"/>
</dbReference>
<feature type="transmembrane region" description="Helical" evidence="6">
    <location>
        <begin position="204"/>
        <end position="223"/>
    </location>
</feature>
<feature type="transmembrane region" description="Helical" evidence="6">
    <location>
        <begin position="51"/>
        <end position="69"/>
    </location>
</feature>
<keyword evidence="9" id="KW-1185">Reference proteome</keyword>
<protein>
    <submittedName>
        <fullName evidence="8">DMT(Drug/metabolite transporter) superfamily permease</fullName>
    </submittedName>
</protein>
<gene>
    <name evidence="8" type="ordered locus">UWK_01600</name>
</gene>
<dbReference type="SUPFAM" id="SSF103481">
    <property type="entry name" value="Multidrug resistance efflux transporter EmrE"/>
    <property type="match status" value="2"/>
</dbReference>
<dbReference type="InterPro" id="IPR000620">
    <property type="entry name" value="EamA_dom"/>
</dbReference>
<sequence length="252" mass="27270">MLLTVILIRHRTLPLLSLKQWGAMALLGLTGVYSYNIFFFTGLQTVEAGRASMIIAVTPVITTLLAIFFFRERCDFVRSIGMVLSVCGALTVITRGHPFSIFNGDIGGGMGEVYMVGCVISWAAYTLIGKRLLQDIKPLIAVAYSCTIGAILLLLTALLSGHLTELDKLSLTGVGCIFYFAFFGTTLGFIWFYDGVKKLGASRAVMYVNLVPVSAVLLGTLLLGEHLDTSLLIGGALVFSGLYLINRRPTVV</sequence>
<evidence type="ECO:0000256" key="6">
    <source>
        <dbReference type="SAM" id="Phobius"/>
    </source>
</evidence>
<feature type="transmembrane region" description="Helical" evidence="6">
    <location>
        <begin position="229"/>
        <end position="246"/>
    </location>
</feature>
<proteinExistence type="predicted"/>
<dbReference type="PANTHER" id="PTHR32322:SF18">
    <property type="entry name" value="S-ADENOSYLMETHIONINE_S-ADENOSYLHOMOCYSTEINE TRANSPORTER"/>
    <property type="match status" value="1"/>
</dbReference>
<dbReference type="HOGENOM" id="CLU_033863_4_2_7"/>
<reference evidence="9" key="1">
    <citation type="journal article" date="2013" name="Stand. Genomic Sci.">
        <title>Complete genome sequence of Desulfocapsa sulfexigens, a marine deltaproteobacterium specialized in disproportionating inorganic sulfur compounds.</title>
        <authorList>
            <person name="Finster K.W."/>
            <person name="Kjeldsen K.U."/>
            <person name="Kube M."/>
            <person name="Reinhardt R."/>
            <person name="Mussmann M."/>
            <person name="Amann R."/>
            <person name="Schreiber L."/>
        </authorList>
    </citation>
    <scope>NUCLEOTIDE SEQUENCE [LARGE SCALE GENOMIC DNA]</scope>
    <source>
        <strain evidence="9">DSM 10523 / SB164P1</strain>
    </source>
</reference>
<dbReference type="AlphaFoldDB" id="M1P3U9"/>
<dbReference type="eggNOG" id="COG0697">
    <property type="taxonomic scope" value="Bacteria"/>
</dbReference>